<feature type="compositionally biased region" description="Basic and acidic residues" evidence="6">
    <location>
        <begin position="11"/>
        <end position="22"/>
    </location>
</feature>
<accession>A0A0C3NWC3</accession>
<protein>
    <recommendedName>
        <fullName evidence="10">Major facilitator superfamily (MFS) profile domain-containing protein</fullName>
    </recommendedName>
</protein>
<dbReference type="AlphaFoldDB" id="A0A0C3NWC3"/>
<reference evidence="9" key="2">
    <citation type="submission" date="2015-01" db="EMBL/GenBank/DDBJ databases">
        <title>Evolutionary Origins and Diversification of the Mycorrhizal Mutualists.</title>
        <authorList>
            <consortium name="DOE Joint Genome Institute"/>
            <consortium name="Mycorrhizal Genomics Consortium"/>
            <person name="Kohler A."/>
            <person name="Kuo A."/>
            <person name="Nagy L.G."/>
            <person name="Floudas D."/>
            <person name="Copeland A."/>
            <person name="Barry K.W."/>
            <person name="Cichocki N."/>
            <person name="Veneault-Fourrey C."/>
            <person name="LaButti K."/>
            <person name="Lindquist E.A."/>
            <person name="Lipzen A."/>
            <person name="Lundell T."/>
            <person name="Morin E."/>
            <person name="Murat C."/>
            <person name="Riley R."/>
            <person name="Ohm R."/>
            <person name="Sun H."/>
            <person name="Tunlid A."/>
            <person name="Henrissat B."/>
            <person name="Grigoriev I.V."/>
            <person name="Hibbett D.S."/>
            <person name="Martin F."/>
        </authorList>
    </citation>
    <scope>NUCLEOTIDE SEQUENCE [LARGE SCALE GENOMIC DNA]</scope>
    <source>
        <strain evidence="9">Marx 270</strain>
    </source>
</reference>
<feature type="region of interest" description="Disordered" evidence="6">
    <location>
        <begin position="1"/>
        <end position="34"/>
    </location>
</feature>
<evidence type="ECO:0000313" key="8">
    <source>
        <dbReference type="EMBL" id="KIO05155.1"/>
    </source>
</evidence>
<evidence type="ECO:0000256" key="6">
    <source>
        <dbReference type="SAM" id="MobiDB-lite"/>
    </source>
</evidence>
<dbReference type="STRING" id="870435.A0A0C3NWC3"/>
<dbReference type="Proteomes" id="UP000054217">
    <property type="component" value="Unassembled WGS sequence"/>
</dbReference>
<dbReference type="InParanoid" id="A0A0C3NWC3"/>
<name>A0A0C3NWC3_PISTI</name>
<organism evidence="8 9">
    <name type="scientific">Pisolithus tinctorius Marx 270</name>
    <dbReference type="NCBI Taxonomy" id="870435"/>
    <lineage>
        <taxon>Eukaryota</taxon>
        <taxon>Fungi</taxon>
        <taxon>Dikarya</taxon>
        <taxon>Basidiomycota</taxon>
        <taxon>Agaricomycotina</taxon>
        <taxon>Agaricomycetes</taxon>
        <taxon>Agaricomycetidae</taxon>
        <taxon>Boletales</taxon>
        <taxon>Sclerodermatineae</taxon>
        <taxon>Pisolithaceae</taxon>
        <taxon>Pisolithus</taxon>
    </lineage>
</organism>
<evidence type="ECO:0000256" key="2">
    <source>
        <dbReference type="ARBA" id="ARBA00022448"/>
    </source>
</evidence>
<evidence type="ECO:0000256" key="5">
    <source>
        <dbReference type="ARBA" id="ARBA00023136"/>
    </source>
</evidence>
<dbReference type="SUPFAM" id="SSF103473">
    <property type="entry name" value="MFS general substrate transporter"/>
    <property type="match status" value="1"/>
</dbReference>
<dbReference type="GO" id="GO:0016020">
    <property type="term" value="C:membrane"/>
    <property type="evidence" value="ECO:0007669"/>
    <property type="project" value="UniProtKB-SubCell"/>
</dbReference>
<evidence type="ECO:0000256" key="7">
    <source>
        <dbReference type="SAM" id="Phobius"/>
    </source>
</evidence>
<dbReference type="EMBL" id="KN831968">
    <property type="protein sequence ID" value="KIO05155.1"/>
    <property type="molecule type" value="Genomic_DNA"/>
</dbReference>
<evidence type="ECO:0008006" key="10">
    <source>
        <dbReference type="Google" id="ProtNLM"/>
    </source>
</evidence>
<evidence type="ECO:0000313" key="9">
    <source>
        <dbReference type="Proteomes" id="UP000054217"/>
    </source>
</evidence>
<dbReference type="PANTHER" id="PTHR43791">
    <property type="entry name" value="PERMEASE-RELATED"/>
    <property type="match status" value="1"/>
</dbReference>
<keyword evidence="2" id="KW-0813">Transport</keyword>
<evidence type="ECO:0000256" key="3">
    <source>
        <dbReference type="ARBA" id="ARBA00022692"/>
    </source>
</evidence>
<keyword evidence="5 7" id="KW-0472">Membrane</keyword>
<dbReference type="PANTHER" id="PTHR43791:SF6">
    <property type="entry name" value="TRANSPORTER, PUTATIVE (AFU_ORTHOLOGUE AFUA_1G16690)-RELATED"/>
    <property type="match status" value="1"/>
</dbReference>
<gene>
    <name evidence="8" type="ORF">M404DRAFT_25778</name>
</gene>
<feature type="transmembrane region" description="Helical" evidence="7">
    <location>
        <begin position="43"/>
        <end position="63"/>
    </location>
</feature>
<evidence type="ECO:0000256" key="1">
    <source>
        <dbReference type="ARBA" id="ARBA00004141"/>
    </source>
</evidence>
<dbReference type="GO" id="GO:0022857">
    <property type="term" value="F:transmembrane transporter activity"/>
    <property type="evidence" value="ECO:0007669"/>
    <property type="project" value="TreeGrafter"/>
</dbReference>
<feature type="transmembrane region" description="Helical" evidence="7">
    <location>
        <begin position="83"/>
        <end position="102"/>
    </location>
</feature>
<comment type="subcellular location">
    <subcellularLocation>
        <location evidence="1">Membrane</location>
        <topology evidence="1">Multi-pass membrane protein</topology>
    </subcellularLocation>
</comment>
<reference evidence="8 9" key="1">
    <citation type="submission" date="2014-04" db="EMBL/GenBank/DDBJ databases">
        <authorList>
            <consortium name="DOE Joint Genome Institute"/>
            <person name="Kuo A."/>
            <person name="Kohler A."/>
            <person name="Costa M.D."/>
            <person name="Nagy L.G."/>
            <person name="Floudas D."/>
            <person name="Copeland A."/>
            <person name="Barry K.W."/>
            <person name="Cichocki N."/>
            <person name="Veneault-Fourrey C."/>
            <person name="LaButti K."/>
            <person name="Lindquist E.A."/>
            <person name="Lipzen A."/>
            <person name="Lundell T."/>
            <person name="Morin E."/>
            <person name="Murat C."/>
            <person name="Sun H."/>
            <person name="Tunlid A."/>
            <person name="Henrissat B."/>
            <person name="Grigoriev I.V."/>
            <person name="Hibbett D.S."/>
            <person name="Martin F."/>
            <person name="Nordberg H.P."/>
            <person name="Cantor M.N."/>
            <person name="Hua S.X."/>
        </authorList>
    </citation>
    <scope>NUCLEOTIDE SEQUENCE [LARGE SCALE GENOMIC DNA]</scope>
    <source>
        <strain evidence="8 9">Marx 270</strain>
    </source>
</reference>
<keyword evidence="4 7" id="KW-1133">Transmembrane helix</keyword>
<keyword evidence="9" id="KW-1185">Reference proteome</keyword>
<evidence type="ECO:0000256" key="4">
    <source>
        <dbReference type="ARBA" id="ARBA00022989"/>
    </source>
</evidence>
<dbReference type="OrthoDB" id="2687796at2759"/>
<keyword evidence="3 7" id="KW-0812">Transmembrane</keyword>
<dbReference type="InterPro" id="IPR036259">
    <property type="entry name" value="MFS_trans_sf"/>
</dbReference>
<dbReference type="HOGENOM" id="CLU_2004846_0_0_1"/>
<sequence length="124" mass="13669">MSNTPPPGSDGEVKGAGPRELDDSPEQDNDAERRLRRKLDSRLVSVITFLGIMSSIDGIALTFARLKGLQSDLHLTDVQYDTVLAISYASYCPALVPSNMVLHHITKSVQTIQFFTYPSVKQFA</sequence>
<proteinExistence type="predicted"/>